<dbReference type="Pfam" id="PF02130">
    <property type="entry name" value="YbeY"/>
    <property type="match status" value="1"/>
</dbReference>
<protein>
    <submittedName>
        <fullName evidence="8">Uncharacterized protein</fullName>
    </submittedName>
</protein>
<comment type="caution">
    <text evidence="8">The sequence shown here is derived from an EMBL/GenBank/DDBJ whole genome shotgun (WGS) entry which is preliminary data.</text>
</comment>
<dbReference type="InterPro" id="IPR023214">
    <property type="entry name" value="HAD_sf"/>
</dbReference>
<dbReference type="InterPro" id="IPR036412">
    <property type="entry name" value="HAD-like_sf"/>
</dbReference>
<name>A0AAV5EEE8_ELECO</name>
<dbReference type="SUPFAM" id="SSF55486">
    <property type="entry name" value="Metalloproteases ('zincins'), catalytic domain"/>
    <property type="match status" value="1"/>
</dbReference>
<dbReference type="Gene3D" id="3.40.50.1000">
    <property type="entry name" value="HAD superfamily/HAD-like"/>
    <property type="match status" value="1"/>
</dbReference>
<dbReference type="Pfam" id="PF08282">
    <property type="entry name" value="Hydrolase_3"/>
    <property type="match status" value="2"/>
</dbReference>
<dbReference type="GO" id="GO:0046872">
    <property type="term" value="F:metal ion binding"/>
    <property type="evidence" value="ECO:0007669"/>
    <property type="project" value="UniProtKB-KW"/>
</dbReference>
<accession>A0AAV5EEE8</accession>
<dbReference type="Gene3D" id="3.40.390.30">
    <property type="entry name" value="Metalloproteases ('zincins'), catalytic domain"/>
    <property type="match status" value="1"/>
</dbReference>
<dbReference type="HAMAP" id="MF_00009">
    <property type="entry name" value="Endoribonucl_YbeY"/>
    <property type="match status" value="1"/>
</dbReference>
<evidence type="ECO:0000256" key="1">
    <source>
        <dbReference type="ARBA" id="ARBA00001947"/>
    </source>
</evidence>
<dbReference type="PANTHER" id="PTHR46986:SF2">
    <property type="entry name" value="OS02G0227000 PROTEIN"/>
    <property type="match status" value="1"/>
</dbReference>
<evidence type="ECO:0000256" key="2">
    <source>
        <dbReference type="ARBA" id="ARBA00010875"/>
    </source>
</evidence>
<sequence length="449" mass="50399">MSVQSIAEMLRTDVGKAVKLAFANLEVSEYKTRDTCISNVNKYDSMEVSMLLCDDNFIRKLNKEWRDEDRATDVLSMSQHIPGLDIPILQLGDIVISVETARRQAEERGHTFVDEIRILMVHGLLHLLGFDHELGEEDEEEMEKEEERILNTLEWKGKGLIRSSYDVDTNIEHLQNSAGKLLLKILLKAVPSAESSRTVRGLGKGFSGRPYPRLCNAGRPRLEPGTCWLQAVCSTAAPGDVNSNIERMSHRQKPQTKLSHIICDIDGTLVDHDGCLHEESIESLRDVIAEGVNVIMVTGKSRVSTVRTFKLHNPQGKDVLISETSPGVFLQGSLVYARHGQEIYRADLDANICKEIKVMPSIEDLLEYSSIQKLLFFDNVEEGSSVLVRHCSELTKGKARVIQIQPHCIEIVPHNASKGHGLRILLDHLGMTEDFDLDAAGDYIRWLNK</sequence>
<evidence type="ECO:0000256" key="4">
    <source>
        <dbReference type="ARBA" id="ARBA00022723"/>
    </source>
</evidence>
<dbReference type="GO" id="GO:0004519">
    <property type="term" value="F:endonuclease activity"/>
    <property type="evidence" value="ECO:0007669"/>
    <property type="project" value="UniProtKB-KW"/>
</dbReference>
<dbReference type="InterPro" id="IPR023091">
    <property type="entry name" value="MetalPrtase_cat_dom_sf_prd"/>
</dbReference>
<dbReference type="InterPro" id="IPR002036">
    <property type="entry name" value="YbeY"/>
</dbReference>
<keyword evidence="3" id="KW-0540">Nuclease</keyword>
<dbReference type="PANTHER" id="PTHR46986">
    <property type="entry name" value="ENDORIBONUCLEASE YBEY, CHLOROPLASTIC"/>
    <property type="match status" value="1"/>
</dbReference>
<gene>
    <name evidence="8" type="primary">gb08510</name>
    <name evidence="8" type="ORF">PR202_gb08510</name>
</gene>
<dbReference type="NCBIfam" id="TIGR00043">
    <property type="entry name" value="rRNA maturation RNase YbeY"/>
    <property type="match status" value="1"/>
</dbReference>
<organism evidence="8 9">
    <name type="scientific">Eleusine coracana subsp. coracana</name>
    <dbReference type="NCBI Taxonomy" id="191504"/>
    <lineage>
        <taxon>Eukaryota</taxon>
        <taxon>Viridiplantae</taxon>
        <taxon>Streptophyta</taxon>
        <taxon>Embryophyta</taxon>
        <taxon>Tracheophyta</taxon>
        <taxon>Spermatophyta</taxon>
        <taxon>Magnoliopsida</taxon>
        <taxon>Liliopsida</taxon>
        <taxon>Poales</taxon>
        <taxon>Poaceae</taxon>
        <taxon>PACMAD clade</taxon>
        <taxon>Chloridoideae</taxon>
        <taxon>Cynodonteae</taxon>
        <taxon>Eleusininae</taxon>
        <taxon>Eleusine</taxon>
    </lineage>
</organism>
<evidence type="ECO:0000256" key="6">
    <source>
        <dbReference type="ARBA" id="ARBA00022801"/>
    </source>
</evidence>
<keyword evidence="5" id="KW-0255">Endonuclease</keyword>
<evidence type="ECO:0000256" key="5">
    <source>
        <dbReference type="ARBA" id="ARBA00022759"/>
    </source>
</evidence>
<evidence type="ECO:0000256" key="7">
    <source>
        <dbReference type="ARBA" id="ARBA00022833"/>
    </source>
</evidence>
<reference evidence="8" key="2">
    <citation type="submission" date="2021-12" db="EMBL/GenBank/DDBJ databases">
        <title>Resequencing data analysis of finger millet.</title>
        <authorList>
            <person name="Hatakeyama M."/>
            <person name="Aluri S."/>
            <person name="Balachadran M.T."/>
            <person name="Sivarajan S.R."/>
            <person name="Poveda L."/>
            <person name="Shimizu-Inatsugi R."/>
            <person name="Schlapbach R."/>
            <person name="Sreeman S.M."/>
            <person name="Shimizu K.K."/>
        </authorList>
    </citation>
    <scope>NUCLEOTIDE SEQUENCE</scope>
</reference>
<keyword evidence="7" id="KW-0862">Zinc</keyword>
<dbReference type="Proteomes" id="UP001054889">
    <property type="component" value="Unassembled WGS sequence"/>
</dbReference>
<evidence type="ECO:0000256" key="3">
    <source>
        <dbReference type="ARBA" id="ARBA00022722"/>
    </source>
</evidence>
<evidence type="ECO:0000313" key="9">
    <source>
        <dbReference type="Proteomes" id="UP001054889"/>
    </source>
</evidence>
<dbReference type="EMBL" id="BQKI01000075">
    <property type="protein sequence ID" value="GJN21063.1"/>
    <property type="molecule type" value="Genomic_DNA"/>
</dbReference>
<dbReference type="GO" id="GO:0004222">
    <property type="term" value="F:metalloendopeptidase activity"/>
    <property type="evidence" value="ECO:0007669"/>
    <property type="project" value="InterPro"/>
</dbReference>
<keyword evidence="4" id="KW-0479">Metal-binding</keyword>
<dbReference type="SUPFAM" id="SSF56784">
    <property type="entry name" value="HAD-like"/>
    <property type="match status" value="1"/>
</dbReference>
<dbReference type="PROSITE" id="PS01306">
    <property type="entry name" value="UPF0054"/>
    <property type="match status" value="1"/>
</dbReference>
<dbReference type="InterPro" id="IPR020549">
    <property type="entry name" value="YbeY_CS"/>
</dbReference>
<dbReference type="GO" id="GO:0006364">
    <property type="term" value="P:rRNA processing"/>
    <property type="evidence" value="ECO:0007669"/>
    <property type="project" value="InterPro"/>
</dbReference>
<comment type="cofactor">
    <cofactor evidence="1">
        <name>Zn(2+)</name>
        <dbReference type="ChEBI" id="CHEBI:29105"/>
    </cofactor>
</comment>
<dbReference type="AlphaFoldDB" id="A0AAV5EEE8"/>
<proteinExistence type="inferred from homology"/>
<reference evidence="8" key="1">
    <citation type="journal article" date="2018" name="DNA Res.">
        <title>Multiple hybrid de novo genome assembly of finger millet, an orphan allotetraploid crop.</title>
        <authorList>
            <person name="Hatakeyama M."/>
            <person name="Aluri S."/>
            <person name="Balachadran M.T."/>
            <person name="Sivarajan S.R."/>
            <person name="Patrignani A."/>
            <person name="Gruter S."/>
            <person name="Poveda L."/>
            <person name="Shimizu-Inatsugi R."/>
            <person name="Baeten J."/>
            <person name="Francoijs K.J."/>
            <person name="Nataraja K.N."/>
            <person name="Reddy Y.A.N."/>
            <person name="Phadnis S."/>
            <person name="Ravikumar R.L."/>
            <person name="Schlapbach R."/>
            <person name="Sreeman S.M."/>
            <person name="Shimizu K.K."/>
        </authorList>
    </citation>
    <scope>NUCLEOTIDE SEQUENCE</scope>
</reference>
<keyword evidence="6" id="KW-0378">Hydrolase</keyword>
<evidence type="ECO:0000313" key="8">
    <source>
        <dbReference type="EMBL" id="GJN21063.1"/>
    </source>
</evidence>
<keyword evidence="9" id="KW-1185">Reference proteome</keyword>
<comment type="similarity">
    <text evidence="2">Belongs to the endoribonuclease YbeY family.</text>
</comment>